<name>A0ABP0JEL7_9DINO</name>
<organism evidence="3 4">
    <name type="scientific">Durusdinium trenchii</name>
    <dbReference type="NCBI Taxonomy" id="1381693"/>
    <lineage>
        <taxon>Eukaryota</taxon>
        <taxon>Sar</taxon>
        <taxon>Alveolata</taxon>
        <taxon>Dinophyceae</taxon>
        <taxon>Suessiales</taxon>
        <taxon>Symbiodiniaceae</taxon>
        <taxon>Durusdinium</taxon>
    </lineage>
</organism>
<reference evidence="3 4" key="1">
    <citation type="submission" date="2024-02" db="EMBL/GenBank/DDBJ databases">
        <authorList>
            <person name="Chen Y."/>
            <person name="Shah S."/>
            <person name="Dougan E. K."/>
            <person name="Thang M."/>
            <person name="Chan C."/>
        </authorList>
    </citation>
    <scope>NUCLEOTIDE SEQUENCE [LARGE SCALE GENOMIC DNA]</scope>
</reference>
<sequence length="229" mass="24190">MSKCSFHIHPRCNWISSLTPLVSKVHSEGSVLGSLEFCIGALNTKLILILGHTNCGAIKGATKQLRASPRLAIGTSGSKPKLCCAQRACMSACLRFNSAGGRGRGHGTGVGALKRGGDAKAEAQLGSTATEAQLADESVKLNVFKSMDYLLDNSRVIGSKVRGPRAAWGVAESGLVLSGEVDLEGGIYDLDTGRVTWLGKSSYVQRRSAAIECILRVLACLSSRVAKWE</sequence>
<comment type="function">
    <text evidence="2">Reversible hydration of carbon dioxide.</text>
</comment>
<evidence type="ECO:0000256" key="2">
    <source>
        <dbReference type="RuleBase" id="RU003956"/>
    </source>
</evidence>
<dbReference type="Pfam" id="PF00484">
    <property type="entry name" value="Pro_CA"/>
    <property type="match status" value="1"/>
</dbReference>
<dbReference type="Gene3D" id="3.40.1050.10">
    <property type="entry name" value="Carbonic anhydrase"/>
    <property type="match status" value="1"/>
</dbReference>
<dbReference type="InterPro" id="IPR036874">
    <property type="entry name" value="Carbonic_anhydrase_sf"/>
</dbReference>
<comment type="catalytic activity">
    <reaction evidence="2">
        <text>hydrogencarbonate + H(+) = CO2 + H2O</text>
        <dbReference type="Rhea" id="RHEA:10748"/>
        <dbReference type="ChEBI" id="CHEBI:15377"/>
        <dbReference type="ChEBI" id="CHEBI:15378"/>
        <dbReference type="ChEBI" id="CHEBI:16526"/>
        <dbReference type="ChEBI" id="CHEBI:17544"/>
        <dbReference type="EC" id="4.2.1.1"/>
    </reaction>
</comment>
<comment type="caution">
    <text evidence="3">The sequence shown here is derived from an EMBL/GenBank/DDBJ whole genome shotgun (WGS) entry which is preliminary data.</text>
</comment>
<gene>
    <name evidence="3" type="ORF">SCF082_LOCUS11688</name>
</gene>
<keyword evidence="2" id="KW-0456">Lyase</keyword>
<protein>
    <recommendedName>
        <fullName evidence="2">Carbonic anhydrase</fullName>
        <ecNumber evidence="2">4.2.1.1</ecNumber>
    </recommendedName>
    <alternativeName>
        <fullName evidence="2">Carbonate dehydratase</fullName>
    </alternativeName>
</protein>
<dbReference type="SUPFAM" id="SSF53056">
    <property type="entry name" value="beta-carbonic anhydrase, cab"/>
    <property type="match status" value="1"/>
</dbReference>
<evidence type="ECO:0000313" key="4">
    <source>
        <dbReference type="Proteomes" id="UP001642464"/>
    </source>
</evidence>
<evidence type="ECO:0000313" key="3">
    <source>
        <dbReference type="EMBL" id="CAK9012850.1"/>
    </source>
</evidence>
<dbReference type="InterPro" id="IPR001765">
    <property type="entry name" value="Carbonic_anhydrase"/>
</dbReference>
<accession>A0ABP0JEL7</accession>
<dbReference type="EC" id="4.2.1.1" evidence="2"/>
<dbReference type="Proteomes" id="UP001642464">
    <property type="component" value="Unassembled WGS sequence"/>
</dbReference>
<proteinExistence type="inferred from homology"/>
<dbReference type="SMART" id="SM00947">
    <property type="entry name" value="Pro_CA"/>
    <property type="match status" value="1"/>
</dbReference>
<evidence type="ECO:0000256" key="1">
    <source>
        <dbReference type="ARBA" id="ARBA00006217"/>
    </source>
</evidence>
<comment type="similarity">
    <text evidence="1 2">Belongs to the beta-class carbonic anhydrase family.</text>
</comment>
<dbReference type="EMBL" id="CAXAMM010006958">
    <property type="protein sequence ID" value="CAK9012850.1"/>
    <property type="molecule type" value="Genomic_DNA"/>
</dbReference>
<keyword evidence="2" id="KW-0862">Zinc</keyword>
<keyword evidence="4" id="KW-1185">Reference proteome</keyword>